<gene>
    <name evidence="3" type="ORF">BO71DRAFT_230774</name>
</gene>
<sequence length="416" mass="42761">MAPARATTTPSSPTLRTLLLLGLLSPLASADIIIATDPQTTTAPVVETASVLDASGIPITTANDPADNAWYIPLTGPASSPTGAAWGARIQYNNDALNEILPIAFSANPSATATTSTSAPSATATLSSATSPGEGNQNGTLETPLTSTTTLLLGTDSTFNLTIDGNSSSLSTLPLGLNLGLQGKWNGSIVLGGNYDANRIYDESHWQTLPETSAGNTSFISTGLSSISAVVLQLYSSTPNTSASAATAYPFDTTTVDETSKNLTALLDFNSEVISVPDDKWCGRNISVVFNPASEAYPEFEIPIWAELIPAGQRCVVAGDTVTLGRPFFQATYLYVTAEGDLYFSSVTTEDLEVQLKTFDLHSALSEDAADGGNGTTVSVKGSGTSAGVGGGLAGESRVLGGLMGLLVMVVVLGCL</sequence>
<keyword evidence="4" id="KW-1185">Reference proteome</keyword>
<dbReference type="EMBL" id="KZ825873">
    <property type="protein sequence ID" value="PYH94363.1"/>
    <property type="molecule type" value="Genomic_DNA"/>
</dbReference>
<feature type="region of interest" description="Disordered" evidence="1">
    <location>
        <begin position="112"/>
        <end position="144"/>
    </location>
</feature>
<feature type="signal peptide" evidence="2">
    <location>
        <begin position="1"/>
        <end position="30"/>
    </location>
</feature>
<dbReference type="VEuPathDB" id="FungiDB:BO71DRAFT_230774"/>
<accession>A0A319DSR7</accession>
<evidence type="ECO:0000256" key="2">
    <source>
        <dbReference type="SAM" id="SignalP"/>
    </source>
</evidence>
<organism evidence="3 4">
    <name type="scientific">Aspergillus ellipticus CBS 707.79</name>
    <dbReference type="NCBI Taxonomy" id="1448320"/>
    <lineage>
        <taxon>Eukaryota</taxon>
        <taxon>Fungi</taxon>
        <taxon>Dikarya</taxon>
        <taxon>Ascomycota</taxon>
        <taxon>Pezizomycotina</taxon>
        <taxon>Eurotiomycetes</taxon>
        <taxon>Eurotiomycetidae</taxon>
        <taxon>Eurotiales</taxon>
        <taxon>Aspergillaceae</taxon>
        <taxon>Aspergillus</taxon>
        <taxon>Aspergillus subgen. Circumdati</taxon>
    </lineage>
</organism>
<evidence type="ECO:0000256" key="1">
    <source>
        <dbReference type="SAM" id="MobiDB-lite"/>
    </source>
</evidence>
<dbReference type="Proteomes" id="UP000247810">
    <property type="component" value="Unassembled WGS sequence"/>
</dbReference>
<proteinExistence type="predicted"/>
<evidence type="ECO:0000313" key="3">
    <source>
        <dbReference type="EMBL" id="PYH94363.1"/>
    </source>
</evidence>
<feature type="chain" id="PRO_5016426204" description="Acid protease" evidence="2">
    <location>
        <begin position="31"/>
        <end position="416"/>
    </location>
</feature>
<dbReference type="OrthoDB" id="4524137at2759"/>
<evidence type="ECO:0000313" key="4">
    <source>
        <dbReference type="Proteomes" id="UP000247810"/>
    </source>
</evidence>
<reference evidence="3 4" key="1">
    <citation type="submission" date="2018-02" db="EMBL/GenBank/DDBJ databases">
        <title>The genomes of Aspergillus section Nigri reveals drivers in fungal speciation.</title>
        <authorList>
            <consortium name="DOE Joint Genome Institute"/>
            <person name="Vesth T.C."/>
            <person name="Nybo J."/>
            <person name="Theobald S."/>
            <person name="Brandl J."/>
            <person name="Frisvad J.C."/>
            <person name="Nielsen K.F."/>
            <person name="Lyhne E.K."/>
            <person name="Kogle M.E."/>
            <person name="Kuo A."/>
            <person name="Riley R."/>
            <person name="Clum A."/>
            <person name="Nolan M."/>
            <person name="Lipzen A."/>
            <person name="Salamov A."/>
            <person name="Henrissat B."/>
            <person name="Wiebenga A."/>
            <person name="De vries R.P."/>
            <person name="Grigoriev I.V."/>
            <person name="Mortensen U.H."/>
            <person name="Andersen M.R."/>
            <person name="Baker S.E."/>
        </authorList>
    </citation>
    <scope>NUCLEOTIDE SEQUENCE [LARGE SCALE GENOMIC DNA]</scope>
    <source>
        <strain evidence="3 4">CBS 707.79</strain>
    </source>
</reference>
<dbReference type="AlphaFoldDB" id="A0A319DSR7"/>
<feature type="compositionally biased region" description="Low complexity" evidence="1">
    <location>
        <begin position="112"/>
        <end position="132"/>
    </location>
</feature>
<keyword evidence="2" id="KW-0732">Signal</keyword>
<protein>
    <recommendedName>
        <fullName evidence="5">Acid protease</fullName>
    </recommendedName>
</protein>
<evidence type="ECO:0008006" key="5">
    <source>
        <dbReference type="Google" id="ProtNLM"/>
    </source>
</evidence>
<name>A0A319DSR7_9EURO</name>